<evidence type="ECO:0000256" key="5">
    <source>
        <dbReference type="ARBA" id="ARBA00047770"/>
    </source>
</evidence>
<keyword evidence="3" id="KW-0156">Chromatin regulator</keyword>
<dbReference type="InterPro" id="IPR025789">
    <property type="entry name" value="DOT1_dom"/>
</dbReference>
<accession>A0A8J2SQN9</accession>
<evidence type="ECO:0000256" key="2">
    <source>
        <dbReference type="ARBA" id="ARBA00020987"/>
    </source>
</evidence>
<dbReference type="OrthoDB" id="10659830at2759"/>
<dbReference type="InterPro" id="IPR030445">
    <property type="entry name" value="H3-K79_meTrfase"/>
</dbReference>
<organism evidence="7 8">
    <name type="scientific">Pelagomonas calceolata</name>
    <dbReference type="NCBI Taxonomy" id="35677"/>
    <lineage>
        <taxon>Eukaryota</taxon>
        <taxon>Sar</taxon>
        <taxon>Stramenopiles</taxon>
        <taxon>Ochrophyta</taxon>
        <taxon>Pelagophyceae</taxon>
        <taxon>Pelagomonadales</taxon>
        <taxon>Pelagomonadaceae</taxon>
        <taxon>Pelagomonas</taxon>
    </lineage>
</organism>
<evidence type="ECO:0000256" key="1">
    <source>
        <dbReference type="ARBA" id="ARBA00012190"/>
    </source>
</evidence>
<dbReference type="GO" id="GO:0140956">
    <property type="term" value="F:histone H3K79 trimethyltransferase activity"/>
    <property type="evidence" value="ECO:0007669"/>
    <property type="project" value="UniProtKB-EC"/>
</dbReference>
<dbReference type="EC" id="2.1.1.360" evidence="1"/>
<evidence type="ECO:0000256" key="4">
    <source>
        <dbReference type="ARBA" id="ARBA00029821"/>
    </source>
</evidence>
<dbReference type="Proteomes" id="UP000789595">
    <property type="component" value="Unassembled WGS sequence"/>
</dbReference>
<sequence>MEQASAQQPGPPITTVWPKLAQYLSVVDALAAAQASKAWHHAVTDASPWAPRRIDGAKAAVAACEAAAAAARATANVPHKYRRSRLMDLEDRPAYRNFVSGEVGALSLARILGACSLKGKFVDLGSGTGRPLVYAATLGSFAEVIGLELLDGYVRSSRETLAHVECKWSIHQRDFVSDEGAAVWRDADVVFAASTVFDEAQMARIAARAVALKRGAWVVTLDVALPSPHFVVEWLIKCPDCSWGAARAFVQRRV</sequence>
<evidence type="ECO:0000313" key="8">
    <source>
        <dbReference type="Proteomes" id="UP000789595"/>
    </source>
</evidence>
<dbReference type="AlphaFoldDB" id="A0A8J2SQN9"/>
<comment type="caution">
    <text evidence="7">The sequence shown here is derived from an EMBL/GenBank/DDBJ whole genome shotgun (WGS) entry which is preliminary data.</text>
</comment>
<evidence type="ECO:0000259" key="6">
    <source>
        <dbReference type="Pfam" id="PF08123"/>
    </source>
</evidence>
<dbReference type="PANTHER" id="PTHR21451">
    <property type="entry name" value="HISTONE H3 METHYLTRANSFERASE"/>
    <property type="match status" value="1"/>
</dbReference>
<reference evidence="7" key="1">
    <citation type="submission" date="2021-11" db="EMBL/GenBank/DDBJ databases">
        <authorList>
            <consortium name="Genoscope - CEA"/>
            <person name="William W."/>
        </authorList>
    </citation>
    <scope>NUCLEOTIDE SEQUENCE</scope>
</reference>
<protein>
    <recommendedName>
        <fullName evidence="2">Histone-lysine N-methyltransferase, H3 lysine-79 specific</fullName>
        <ecNumber evidence="1">2.1.1.360</ecNumber>
    </recommendedName>
    <alternativeName>
        <fullName evidence="4">Histone H3-K79 methyltransferase</fullName>
    </alternativeName>
</protein>
<dbReference type="CDD" id="cd02440">
    <property type="entry name" value="AdoMet_MTases"/>
    <property type="match status" value="1"/>
</dbReference>
<dbReference type="Pfam" id="PF08123">
    <property type="entry name" value="DOT1"/>
    <property type="match status" value="1"/>
</dbReference>
<dbReference type="GO" id="GO:0051726">
    <property type="term" value="P:regulation of cell cycle"/>
    <property type="evidence" value="ECO:0007669"/>
    <property type="project" value="InterPro"/>
</dbReference>
<keyword evidence="8" id="KW-1185">Reference proteome</keyword>
<feature type="domain" description="DOT1" evidence="6">
    <location>
        <begin position="89"/>
        <end position="223"/>
    </location>
</feature>
<dbReference type="PANTHER" id="PTHR21451:SF19">
    <property type="entry name" value="ACTIVATED IN BLOCKED UNFOLDED PROTEIN RESPONSE"/>
    <property type="match status" value="1"/>
</dbReference>
<gene>
    <name evidence="7" type="ORF">PECAL_4P23380</name>
</gene>
<dbReference type="InterPro" id="IPR029063">
    <property type="entry name" value="SAM-dependent_MTases_sf"/>
</dbReference>
<dbReference type="SUPFAM" id="SSF53335">
    <property type="entry name" value="S-adenosyl-L-methionine-dependent methyltransferases"/>
    <property type="match status" value="1"/>
</dbReference>
<evidence type="ECO:0000313" key="7">
    <source>
        <dbReference type="EMBL" id="CAH0375020.1"/>
    </source>
</evidence>
<dbReference type="EMBL" id="CAKKNE010000004">
    <property type="protein sequence ID" value="CAH0375020.1"/>
    <property type="molecule type" value="Genomic_DNA"/>
</dbReference>
<dbReference type="Gene3D" id="3.40.50.150">
    <property type="entry name" value="Vaccinia Virus protein VP39"/>
    <property type="match status" value="1"/>
</dbReference>
<name>A0A8J2SQN9_9STRA</name>
<proteinExistence type="predicted"/>
<comment type="catalytic activity">
    <reaction evidence="5">
        <text>L-lysyl(79)-[histone H3] + 3 S-adenosyl-L-methionine = N(6),N(6),N(6)-trimethyl-L-lysyl(79)-[histone H3] + 3 S-adenosyl-L-homocysteine + 3 H(+)</text>
        <dbReference type="Rhea" id="RHEA:60328"/>
        <dbReference type="Rhea" id="RHEA-COMP:15549"/>
        <dbReference type="Rhea" id="RHEA-COMP:15552"/>
        <dbReference type="ChEBI" id="CHEBI:15378"/>
        <dbReference type="ChEBI" id="CHEBI:29969"/>
        <dbReference type="ChEBI" id="CHEBI:57856"/>
        <dbReference type="ChEBI" id="CHEBI:59789"/>
        <dbReference type="ChEBI" id="CHEBI:61961"/>
        <dbReference type="EC" id="2.1.1.360"/>
    </reaction>
</comment>
<evidence type="ECO:0000256" key="3">
    <source>
        <dbReference type="ARBA" id="ARBA00022853"/>
    </source>
</evidence>